<dbReference type="SUPFAM" id="SSF54862">
    <property type="entry name" value="4Fe-4S ferredoxins"/>
    <property type="match status" value="1"/>
</dbReference>
<dbReference type="InParanoid" id="A0A2N3NIR7"/>
<accession>A0A2N3NIR7</accession>
<sequence length="203" mass="23019">MLATTRQLQRAAPTVAMVRRALPATFGTARRGYATPVGPPPSGFRITKKKTWESQPESTMDYVGNYFLMTEMFRGMYVLLEQFFRPPFRGEHALRRYPSGEERCIACKLCEAVCPAQAITIEAEERADGSRRTTRYDIDMTKCIYCGFCQESCPVDAIVESPNAEYATETREELLYNKEKLLANGDKWESELAAAIRADAPYR</sequence>
<dbReference type="PANTHER" id="PTHR10849">
    <property type="entry name" value="NADH DEHYDROGENASE UBIQUINONE IRON-SULFUR PROTEIN 8, MITOCHONDRIAL"/>
    <property type="match status" value="1"/>
</dbReference>
<protein>
    <recommendedName>
        <fullName evidence="8">4Fe-4S ferredoxin-type domain-containing protein</fullName>
    </recommendedName>
</protein>
<evidence type="ECO:0000256" key="7">
    <source>
        <dbReference type="ARBA" id="ARBA00023014"/>
    </source>
</evidence>
<dbReference type="NCBIfam" id="NF004538">
    <property type="entry name" value="PRK05888.1-4"/>
    <property type="match status" value="1"/>
</dbReference>
<dbReference type="OrthoDB" id="204405at2759"/>
<evidence type="ECO:0000256" key="2">
    <source>
        <dbReference type="ARBA" id="ARBA00010277"/>
    </source>
</evidence>
<dbReference type="InterPro" id="IPR017900">
    <property type="entry name" value="4Fe4S_Fe_S_CS"/>
</dbReference>
<evidence type="ECO:0000313" key="10">
    <source>
        <dbReference type="Proteomes" id="UP000233524"/>
    </source>
</evidence>
<dbReference type="InterPro" id="IPR010226">
    <property type="entry name" value="NADH_quinone_OxRdtase_chainI"/>
</dbReference>
<dbReference type="AlphaFoldDB" id="A0A2N3NIR7"/>
<keyword evidence="3" id="KW-0004">4Fe-4S</keyword>
<evidence type="ECO:0000259" key="8">
    <source>
        <dbReference type="PROSITE" id="PS51379"/>
    </source>
</evidence>
<dbReference type="HAMAP" id="MF_01351">
    <property type="entry name" value="NDH1_NuoI"/>
    <property type="match status" value="1"/>
</dbReference>
<proteinExistence type="inferred from homology"/>
<dbReference type="EMBL" id="NLAX01000004">
    <property type="protein sequence ID" value="PKS12337.1"/>
    <property type="molecule type" value="Genomic_DNA"/>
</dbReference>
<dbReference type="NCBIfam" id="NF004539">
    <property type="entry name" value="PRK05888.1-5"/>
    <property type="match status" value="1"/>
</dbReference>
<dbReference type="STRING" id="41688.A0A2N3NIR7"/>
<dbReference type="Gene3D" id="3.30.70.3270">
    <property type="match status" value="1"/>
</dbReference>
<keyword evidence="4" id="KW-0479">Metal-binding</keyword>
<dbReference type="FunFam" id="3.30.70.3270:FF:000001">
    <property type="entry name" value="NADH-quinone oxidoreductase subunit I 1"/>
    <property type="match status" value="1"/>
</dbReference>
<keyword evidence="5" id="KW-1278">Translocase</keyword>
<dbReference type="PROSITE" id="PS51379">
    <property type="entry name" value="4FE4S_FER_2"/>
    <property type="match status" value="2"/>
</dbReference>
<organism evidence="9 10">
    <name type="scientific">Lomentospora prolificans</name>
    <dbReference type="NCBI Taxonomy" id="41688"/>
    <lineage>
        <taxon>Eukaryota</taxon>
        <taxon>Fungi</taxon>
        <taxon>Dikarya</taxon>
        <taxon>Ascomycota</taxon>
        <taxon>Pezizomycotina</taxon>
        <taxon>Sordariomycetes</taxon>
        <taxon>Hypocreomycetidae</taxon>
        <taxon>Microascales</taxon>
        <taxon>Microascaceae</taxon>
        <taxon>Lomentospora</taxon>
    </lineage>
</organism>
<feature type="domain" description="4Fe-4S ferredoxin-type" evidence="8">
    <location>
        <begin position="95"/>
        <end position="124"/>
    </location>
</feature>
<dbReference type="GO" id="GO:0046872">
    <property type="term" value="F:metal ion binding"/>
    <property type="evidence" value="ECO:0007669"/>
    <property type="project" value="UniProtKB-KW"/>
</dbReference>
<dbReference type="GO" id="GO:0006120">
    <property type="term" value="P:mitochondrial electron transport, NADH to ubiquinone"/>
    <property type="evidence" value="ECO:0007669"/>
    <property type="project" value="TreeGrafter"/>
</dbReference>
<dbReference type="GO" id="GO:0003954">
    <property type="term" value="F:NADH dehydrogenase activity"/>
    <property type="evidence" value="ECO:0007669"/>
    <property type="project" value="TreeGrafter"/>
</dbReference>
<dbReference type="InterPro" id="IPR017896">
    <property type="entry name" value="4Fe4S_Fe-S-bd"/>
</dbReference>
<evidence type="ECO:0000256" key="3">
    <source>
        <dbReference type="ARBA" id="ARBA00022485"/>
    </source>
</evidence>
<gene>
    <name evidence="9" type="ORF">jhhlp_001637</name>
</gene>
<name>A0A2N3NIR7_9PEZI</name>
<dbReference type="GO" id="GO:0051539">
    <property type="term" value="F:4 iron, 4 sulfur cluster binding"/>
    <property type="evidence" value="ECO:0007669"/>
    <property type="project" value="UniProtKB-KW"/>
</dbReference>
<dbReference type="VEuPathDB" id="FungiDB:jhhlp_001637"/>
<keyword evidence="10" id="KW-1185">Reference proteome</keyword>
<dbReference type="PROSITE" id="PS00198">
    <property type="entry name" value="4FE4S_FER_1"/>
    <property type="match status" value="2"/>
</dbReference>
<evidence type="ECO:0000256" key="1">
    <source>
        <dbReference type="ARBA" id="ARBA00001966"/>
    </source>
</evidence>
<comment type="caution">
    <text evidence="9">The sequence shown here is derived from an EMBL/GenBank/DDBJ whole genome shotgun (WGS) entry which is preliminary data.</text>
</comment>
<dbReference type="GO" id="GO:0016020">
    <property type="term" value="C:membrane"/>
    <property type="evidence" value="ECO:0007669"/>
    <property type="project" value="InterPro"/>
</dbReference>
<evidence type="ECO:0000313" key="9">
    <source>
        <dbReference type="EMBL" id="PKS12337.1"/>
    </source>
</evidence>
<evidence type="ECO:0000256" key="4">
    <source>
        <dbReference type="ARBA" id="ARBA00022723"/>
    </source>
</evidence>
<keyword evidence="7" id="KW-0411">Iron-sulfur</keyword>
<comment type="similarity">
    <text evidence="2">Belongs to the complex I 23 kDa subunit family.</text>
</comment>
<dbReference type="NCBIfam" id="TIGR01971">
    <property type="entry name" value="NuoI"/>
    <property type="match status" value="1"/>
</dbReference>
<evidence type="ECO:0000256" key="5">
    <source>
        <dbReference type="ARBA" id="ARBA00022967"/>
    </source>
</evidence>
<reference evidence="9 10" key="1">
    <citation type="journal article" date="2017" name="G3 (Bethesda)">
        <title>First Draft Genome Sequence of the Pathogenic Fungus Lomentospora prolificans (Formerly Scedosporium prolificans).</title>
        <authorList>
            <person name="Luo R."/>
            <person name="Zimin A."/>
            <person name="Workman R."/>
            <person name="Fan Y."/>
            <person name="Pertea G."/>
            <person name="Grossman N."/>
            <person name="Wear M.P."/>
            <person name="Jia B."/>
            <person name="Miller H."/>
            <person name="Casadevall A."/>
            <person name="Timp W."/>
            <person name="Zhang S.X."/>
            <person name="Salzberg S.L."/>
        </authorList>
    </citation>
    <scope>NUCLEOTIDE SEQUENCE [LARGE SCALE GENOMIC DNA]</scope>
    <source>
        <strain evidence="9 10">JHH-5317</strain>
    </source>
</reference>
<feature type="domain" description="4Fe-4S ferredoxin-type" evidence="8">
    <location>
        <begin position="134"/>
        <end position="163"/>
    </location>
</feature>
<dbReference type="PANTHER" id="PTHR10849:SF20">
    <property type="entry name" value="NADH DEHYDROGENASE [UBIQUINONE] IRON-SULFUR PROTEIN 8, MITOCHONDRIAL"/>
    <property type="match status" value="1"/>
</dbReference>
<comment type="cofactor">
    <cofactor evidence="1">
        <name>[4Fe-4S] cluster</name>
        <dbReference type="ChEBI" id="CHEBI:49883"/>
    </cofactor>
</comment>
<dbReference type="GO" id="GO:0032981">
    <property type="term" value="P:mitochondrial respiratory chain complex I assembly"/>
    <property type="evidence" value="ECO:0007669"/>
    <property type="project" value="TreeGrafter"/>
</dbReference>
<dbReference type="GO" id="GO:0005739">
    <property type="term" value="C:mitochondrion"/>
    <property type="evidence" value="ECO:0007669"/>
    <property type="project" value="UniProtKB-ARBA"/>
</dbReference>
<dbReference type="Proteomes" id="UP000233524">
    <property type="component" value="Unassembled WGS sequence"/>
</dbReference>
<keyword evidence="6" id="KW-0408">Iron</keyword>
<dbReference type="Pfam" id="PF12838">
    <property type="entry name" value="Fer4_7"/>
    <property type="match status" value="1"/>
</dbReference>
<evidence type="ECO:0000256" key="6">
    <source>
        <dbReference type="ARBA" id="ARBA00023004"/>
    </source>
</evidence>